<dbReference type="GO" id="GO:0005783">
    <property type="term" value="C:endoplasmic reticulum"/>
    <property type="evidence" value="ECO:0007669"/>
    <property type="project" value="TreeGrafter"/>
</dbReference>
<sequence length="562" mass="62520">MPPPTSTLKPGKAKLNGIGTTNGDKPKSENGLEEKRLGKPDQAKYNDEQDGYNKEIAIIKAKQDSVRARISLIQPARENDRRSQLKIEMDSLRSEQGKYKSERQKTLDELKKLQEIVGKKIKDAQGTKSKMGFRSVNEVEERISALNAQVESGTMKLVDERKALAELSTLRRSRKALESSGSVEDSIAADRARIDELRKILDDPEVKKITDKYDELKKESDGLREEGDKAYAERNKLFDERNALSAQLDEIYKKKRESAQAFREENDRYYAKIQADQKARQDRLKAERAKEDAIKREAEIVRLREEAKIPAFSSEIDDCQVLINWFKGKYGGNEIPTIQAIKSTTTTVEGVKTLEIRRVEGDFEGMTLKKKGDDDLEGFFGGSGKNKKKGKKISLPNSGIATPSEGGVGGSVNLPMSLLTALLSLGIPPPTGKDDVQRTMNDLETKKAWYEANSATKTKAEVERVEKLVLKLQKKNSLLNEDIEDGEGVEDGALDDAEEEIITEEIGGVKEPSHTVAISGEATGVDQVEQDGLQLPTNGQQDEQIDHVDSALTDIKEAENEE</sequence>
<gene>
    <name evidence="3" type="ORF">M231_06378</name>
</gene>
<evidence type="ECO:0000313" key="4">
    <source>
        <dbReference type="Proteomes" id="UP000289152"/>
    </source>
</evidence>
<dbReference type="OrthoDB" id="2195113at2759"/>
<dbReference type="InParanoid" id="A0A4Q1BG99"/>
<dbReference type="Proteomes" id="UP000289152">
    <property type="component" value="Unassembled WGS sequence"/>
</dbReference>
<feature type="coiled-coil region" evidence="1">
    <location>
        <begin position="206"/>
        <end position="233"/>
    </location>
</feature>
<keyword evidence="4" id="KW-1185">Reference proteome</keyword>
<dbReference type="VEuPathDB" id="FungiDB:TREMEDRAFT_22121"/>
<dbReference type="PANTHER" id="PTHR31027:SF2">
    <property type="entry name" value="LEBERCILIN DOMAIN-CONTAINING PROTEIN"/>
    <property type="match status" value="1"/>
</dbReference>
<dbReference type="GO" id="GO:0003729">
    <property type="term" value="F:mRNA binding"/>
    <property type="evidence" value="ECO:0007669"/>
    <property type="project" value="TreeGrafter"/>
</dbReference>
<feature type="coiled-coil region" evidence="1">
    <location>
        <begin position="433"/>
        <end position="482"/>
    </location>
</feature>
<dbReference type="AlphaFoldDB" id="A0A4Q1BG99"/>
<accession>A0A4Q1BG99</accession>
<reference evidence="3 4" key="1">
    <citation type="submission" date="2016-06" db="EMBL/GenBank/DDBJ databases">
        <title>Evolution of pathogenesis and genome organization in the Tremellales.</title>
        <authorList>
            <person name="Cuomo C."/>
            <person name="Litvintseva A."/>
            <person name="Heitman J."/>
            <person name="Chen Y."/>
            <person name="Sun S."/>
            <person name="Springer D."/>
            <person name="Dromer F."/>
            <person name="Young S."/>
            <person name="Zeng Q."/>
            <person name="Chapman S."/>
            <person name="Gujja S."/>
            <person name="Saif S."/>
            <person name="Birren B."/>
        </authorList>
    </citation>
    <scope>NUCLEOTIDE SEQUENCE [LARGE SCALE GENOMIC DNA]</scope>
    <source>
        <strain evidence="3 4">ATCC 28783</strain>
    </source>
</reference>
<dbReference type="GO" id="GO:1990904">
    <property type="term" value="C:ribonucleoprotein complex"/>
    <property type="evidence" value="ECO:0007669"/>
    <property type="project" value="TreeGrafter"/>
</dbReference>
<feature type="compositionally biased region" description="Basic and acidic residues" evidence="2">
    <location>
        <begin position="24"/>
        <end position="51"/>
    </location>
</feature>
<dbReference type="PANTHER" id="PTHR31027">
    <property type="entry name" value="NUCLEAR SEGREGATION PROTEIN BFR1"/>
    <property type="match status" value="1"/>
</dbReference>
<organism evidence="3 4">
    <name type="scientific">Tremella mesenterica</name>
    <name type="common">Jelly fungus</name>
    <dbReference type="NCBI Taxonomy" id="5217"/>
    <lineage>
        <taxon>Eukaryota</taxon>
        <taxon>Fungi</taxon>
        <taxon>Dikarya</taxon>
        <taxon>Basidiomycota</taxon>
        <taxon>Agaricomycotina</taxon>
        <taxon>Tremellomycetes</taxon>
        <taxon>Tremellales</taxon>
        <taxon>Tremellaceae</taxon>
        <taxon>Tremella</taxon>
    </lineage>
</organism>
<name>A0A4Q1BG99_TREME</name>
<feature type="region of interest" description="Disordered" evidence="2">
    <location>
        <begin position="379"/>
        <end position="407"/>
    </location>
</feature>
<evidence type="ECO:0000256" key="1">
    <source>
        <dbReference type="SAM" id="Coils"/>
    </source>
</evidence>
<dbReference type="FunCoup" id="A0A4Q1BG99">
    <property type="interactions" value="18"/>
</dbReference>
<feature type="region of interest" description="Disordered" evidence="2">
    <location>
        <begin position="1"/>
        <end position="51"/>
    </location>
</feature>
<dbReference type="GO" id="GO:0042175">
    <property type="term" value="C:nuclear outer membrane-endoplasmic reticulum membrane network"/>
    <property type="evidence" value="ECO:0007669"/>
    <property type="project" value="TreeGrafter"/>
</dbReference>
<dbReference type="EMBL" id="SDIL01000100">
    <property type="protein sequence ID" value="RXK36341.1"/>
    <property type="molecule type" value="Genomic_DNA"/>
</dbReference>
<evidence type="ECO:0000313" key="3">
    <source>
        <dbReference type="EMBL" id="RXK36341.1"/>
    </source>
</evidence>
<dbReference type="GO" id="GO:0008298">
    <property type="term" value="P:intracellular mRNA localization"/>
    <property type="evidence" value="ECO:0007669"/>
    <property type="project" value="TreeGrafter"/>
</dbReference>
<dbReference type="InterPro" id="IPR039604">
    <property type="entry name" value="Bfr1"/>
</dbReference>
<protein>
    <submittedName>
        <fullName evidence="3">Nuclear segregation protein Bfr1</fullName>
    </submittedName>
</protein>
<comment type="caution">
    <text evidence="3">The sequence shown here is derived from an EMBL/GenBank/DDBJ whole genome shotgun (WGS) entry which is preliminary data.</text>
</comment>
<evidence type="ECO:0000256" key="2">
    <source>
        <dbReference type="SAM" id="MobiDB-lite"/>
    </source>
</evidence>
<proteinExistence type="predicted"/>
<feature type="region of interest" description="Disordered" evidence="2">
    <location>
        <begin position="520"/>
        <end position="546"/>
    </location>
</feature>
<dbReference type="STRING" id="5217.A0A4Q1BG99"/>
<keyword evidence="1" id="KW-0175">Coiled coil</keyword>